<dbReference type="SMART" id="SM01320">
    <property type="entry name" value="TRP_N"/>
    <property type="match status" value="1"/>
</dbReference>
<dbReference type="Pfam" id="PF14558">
    <property type="entry name" value="TRP_N"/>
    <property type="match status" value="1"/>
</dbReference>
<evidence type="ECO:0000313" key="11">
    <source>
        <dbReference type="Proteomes" id="UP000054481"/>
    </source>
</evidence>
<dbReference type="PANTHER" id="PTHR31145">
    <property type="entry name" value="INTEGRAL MEMBRANE PROTEIN (AFU_ORTHOLOGUE AFUA_7G01610)"/>
    <property type="match status" value="1"/>
</dbReference>
<feature type="compositionally biased region" description="Basic and acidic residues" evidence="7">
    <location>
        <begin position="1091"/>
        <end position="1108"/>
    </location>
</feature>
<feature type="transmembrane region" description="Helical" evidence="8">
    <location>
        <begin position="500"/>
        <end position="524"/>
    </location>
</feature>
<comment type="subcellular location">
    <subcellularLocation>
        <location evidence="1">Membrane</location>
        <topology evidence="1">Multi-pass membrane protein</topology>
    </subcellularLocation>
</comment>
<dbReference type="InterPro" id="IPR032800">
    <property type="entry name" value="TRP_N"/>
</dbReference>
<evidence type="ECO:0000256" key="2">
    <source>
        <dbReference type="ARBA" id="ARBA00010642"/>
    </source>
</evidence>
<protein>
    <recommendedName>
        <fullName evidence="9">ML-like domain-containing protein</fullName>
    </recommendedName>
</protein>
<evidence type="ECO:0000256" key="8">
    <source>
        <dbReference type="SAM" id="Phobius"/>
    </source>
</evidence>
<dbReference type="InterPro" id="IPR010308">
    <property type="entry name" value="TRP_C"/>
</dbReference>
<feature type="transmembrane region" description="Helical" evidence="8">
    <location>
        <begin position="245"/>
        <end position="264"/>
    </location>
</feature>
<feature type="compositionally biased region" description="Low complexity" evidence="7">
    <location>
        <begin position="44"/>
        <end position="62"/>
    </location>
</feature>
<evidence type="ECO:0000259" key="9">
    <source>
        <dbReference type="SMART" id="SM01320"/>
    </source>
</evidence>
<feature type="transmembrane region" description="Helical" evidence="8">
    <location>
        <begin position="423"/>
        <end position="448"/>
    </location>
</feature>
<evidence type="ECO:0000256" key="5">
    <source>
        <dbReference type="ARBA" id="ARBA00022989"/>
    </source>
</evidence>
<keyword evidence="11" id="KW-1185">Reference proteome</keyword>
<dbReference type="Proteomes" id="UP000054481">
    <property type="component" value="Unassembled WGS sequence"/>
</dbReference>
<evidence type="ECO:0000256" key="1">
    <source>
        <dbReference type="ARBA" id="ARBA00004141"/>
    </source>
</evidence>
<feature type="transmembrane region" description="Helical" evidence="8">
    <location>
        <begin position="468"/>
        <end position="494"/>
    </location>
</feature>
<dbReference type="GO" id="GO:0055085">
    <property type="term" value="P:transmembrane transport"/>
    <property type="evidence" value="ECO:0007669"/>
    <property type="project" value="TreeGrafter"/>
</dbReference>
<dbReference type="InterPro" id="IPR040241">
    <property type="entry name" value="TRP_Flc/Pkd2-like"/>
</dbReference>
<feature type="transmembrane region" description="Helical" evidence="8">
    <location>
        <begin position="285"/>
        <end position="308"/>
    </location>
</feature>
<comment type="similarity">
    <text evidence="2">Belongs to the transient receptor potential (TRP) ion channel family.</text>
</comment>
<feature type="region of interest" description="Disordered" evidence="7">
    <location>
        <begin position="769"/>
        <end position="875"/>
    </location>
</feature>
<keyword evidence="3 8" id="KW-0812">Transmembrane</keyword>
<keyword evidence="6 8" id="KW-0472">Membrane</keyword>
<gene>
    <name evidence="10" type="ORF">HIM_03875</name>
</gene>
<evidence type="ECO:0000313" key="10">
    <source>
        <dbReference type="EMBL" id="KJZ76539.1"/>
    </source>
</evidence>
<keyword evidence="5 8" id="KW-1133">Transmembrane helix</keyword>
<feature type="domain" description="ML-like" evidence="9">
    <location>
        <begin position="96"/>
        <end position="283"/>
    </location>
</feature>
<feature type="compositionally biased region" description="Low complexity" evidence="7">
    <location>
        <begin position="839"/>
        <end position="851"/>
    </location>
</feature>
<feature type="region of interest" description="Disordered" evidence="7">
    <location>
        <begin position="1"/>
        <end position="65"/>
    </location>
</feature>
<sequence length="1190" mass="127759">MRPRRPGEARGRIDRRASSIEHPGCASTPGPDAAAVERPRSADRSSSAAAPRSLSSPMAARTRPTRTRWKLVARTSSLLVALVPALLVLVLAVSPASAVRVPVTNCLSDSYQSNTPALLQWEPLFADARFDTQGGNHNLQLIVWGNVTGSWTRDPLPGANDPYWTNPNKTNGKIIETPDPDADDKKATTLYRRVNVLSYEPWHEPVNFCKNGLVNASCPLGPVFRPDDAFRTDGLPSVNMSHDFSSSYAFSSFAATMLVIYGDAKATNIGCMSATLTPDLGTIASVLKFLPLVVLLFLGAAVIFASVFSPWGTTNIFHWTSNYGRDADLLRLVTPGFGDCLQYIQFIVLTGGLSLNYPGYYQPVVSQAAWSSLMFNQSVVTGTPAWQNVVDGIYVTNSTEGYGLHQLGQLVGMAESADIWPGMMVWLCLIVAGVFVLVQGCFVVQWLWRRINNITEEDLRAKNIPFSIGNVVRTVFSYMLMPIVALSTFQLVVAPKSPPYTVALAVVTLVLLMASSTWILSLIIRTRPKSVLFDDLPTVLRYGPLYNTYSDEVASFALVPVLLNFIRGIAIGAVQPSGVAQVVLLAICEVIQIFTLHAFRPFHPATSMNAYHTLFSALRALTILLMVAFVPSLGVTEGPKGWIGYAILLIHGCVLFLGFFLSALQTMVEVIARSLGAGGDDVTGFRRGGLAKIFGMRQLSRRETHRAIPSRTSQLSTVGILDMENGSRGSYVMAGGRVHSGSSVSFGFPHHRHRSSSALDSIDMYTAGHRHGDHSVSSHTPGTPGETTFSFLASPTMARQAAPTAMEASDPYYRPPRRRYQGSKDLAYSDLPRDSMDKQAAQPAGPSGEAAEASEEVPRGATPAPPSATLAALNLPSNRPDYATREVDFYYGVRGPALNSEGLGRKLGTGPADPTGPVATATGWFRNMFMNKTKEKGKGFEVVRSSRMPPGMARNGGYGDETPPEGIPVAMGVIRSGPIDSDDEDDKPQTKTSGKTRSGALLTDAGDPGSDAEEQAGPVGPVAKPDDETSKGHAAKGAAKATPADDGHSGNELEIPAIPRKSSKRNSAAGSIDLRPLSLVSGAESAVSNRSSDRGEGEHVQHQSDKRAVSSRLPFVRSDSAGHLSSRSSVESSHEFSDVELQEKGGEEERPASFGTVPHHGISRVDPDLSPVDLLSSSAELVREGSVNKR</sequence>
<feature type="transmembrane region" description="Helical" evidence="8">
    <location>
        <begin position="642"/>
        <end position="664"/>
    </location>
</feature>
<dbReference type="OrthoDB" id="5312224at2759"/>
<feature type="compositionally biased region" description="Basic and acidic residues" evidence="7">
    <location>
        <begin position="1"/>
        <end position="19"/>
    </location>
</feature>
<evidence type="ECO:0000256" key="6">
    <source>
        <dbReference type="ARBA" id="ARBA00023136"/>
    </source>
</evidence>
<feature type="transmembrane region" description="Helical" evidence="8">
    <location>
        <begin position="71"/>
        <end position="93"/>
    </location>
</feature>
<feature type="region of interest" description="Disordered" evidence="7">
    <location>
        <begin position="158"/>
        <end position="181"/>
    </location>
</feature>
<proteinExistence type="inferred from homology"/>
<reference evidence="10 11" key="1">
    <citation type="journal article" date="2014" name="Genome Biol. Evol.">
        <title>Comparative genomics and transcriptomics analyses reveal divergent lifestyle features of nematode endoparasitic fungus Hirsutella minnesotensis.</title>
        <authorList>
            <person name="Lai Y."/>
            <person name="Liu K."/>
            <person name="Zhang X."/>
            <person name="Zhang X."/>
            <person name="Li K."/>
            <person name="Wang N."/>
            <person name="Shu C."/>
            <person name="Wu Y."/>
            <person name="Wang C."/>
            <person name="Bushley K.E."/>
            <person name="Xiang M."/>
            <person name="Liu X."/>
        </authorList>
    </citation>
    <scope>NUCLEOTIDE SEQUENCE [LARGE SCALE GENOMIC DNA]</scope>
    <source>
        <strain evidence="10 11">3608</strain>
    </source>
</reference>
<feature type="compositionally biased region" description="Basic and acidic residues" evidence="7">
    <location>
        <begin position="1132"/>
        <end position="1151"/>
    </location>
</feature>
<dbReference type="GO" id="GO:0016020">
    <property type="term" value="C:membrane"/>
    <property type="evidence" value="ECO:0007669"/>
    <property type="project" value="UniProtKB-SubCell"/>
</dbReference>
<evidence type="ECO:0000256" key="3">
    <source>
        <dbReference type="ARBA" id="ARBA00022692"/>
    </source>
</evidence>
<dbReference type="Pfam" id="PF06011">
    <property type="entry name" value="TRP"/>
    <property type="match status" value="1"/>
</dbReference>
<dbReference type="EMBL" id="KQ030510">
    <property type="protein sequence ID" value="KJZ76539.1"/>
    <property type="molecule type" value="Genomic_DNA"/>
</dbReference>
<dbReference type="PANTHER" id="PTHR31145:SF6">
    <property type="entry name" value="INTEGRAL MEMBRANE PROTEIN (AFU_ORTHOLOGUE AFUA_7G01610)"/>
    <property type="match status" value="1"/>
</dbReference>
<name>A0A0F8A665_9HYPO</name>
<keyword evidence="4" id="KW-0732">Signal</keyword>
<evidence type="ECO:0000256" key="4">
    <source>
        <dbReference type="ARBA" id="ARBA00022729"/>
    </source>
</evidence>
<accession>A0A0F8A665</accession>
<dbReference type="AlphaFoldDB" id="A0A0F8A665"/>
<feature type="transmembrane region" description="Helical" evidence="8">
    <location>
        <begin position="579"/>
        <end position="599"/>
    </location>
</feature>
<feature type="region of interest" description="Disordered" evidence="7">
    <location>
        <begin position="945"/>
        <end position="1171"/>
    </location>
</feature>
<evidence type="ECO:0000256" key="7">
    <source>
        <dbReference type="SAM" id="MobiDB-lite"/>
    </source>
</evidence>
<feature type="compositionally biased region" description="Polar residues" evidence="7">
    <location>
        <begin position="775"/>
        <end position="793"/>
    </location>
</feature>
<feature type="transmembrane region" description="Helical" evidence="8">
    <location>
        <begin position="611"/>
        <end position="630"/>
    </location>
</feature>
<organism evidence="10 11">
    <name type="scientific">Hirsutella minnesotensis 3608</name>
    <dbReference type="NCBI Taxonomy" id="1043627"/>
    <lineage>
        <taxon>Eukaryota</taxon>
        <taxon>Fungi</taxon>
        <taxon>Dikarya</taxon>
        <taxon>Ascomycota</taxon>
        <taxon>Pezizomycotina</taxon>
        <taxon>Sordariomycetes</taxon>
        <taxon>Hypocreomycetidae</taxon>
        <taxon>Hypocreales</taxon>
        <taxon>Ophiocordycipitaceae</taxon>
        <taxon>Hirsutella</taxon>
    </lineage>
</organism>